<evidence type="ECO:0000313" key="8">
    <source>
        <dbReference type="Proteomes" id="UP000295361"/>
    </source>
</evidence>
<proteinExistence type="inferred from homology"/>
<dbReference type="Proteomes" id="UP000295361">
    <property type="component" value="Unassembled WGS sequence"/>
</dbReference>
<dbReference type="InterPro" id="IPR000524">
    <property type="entry name" value="Tscrpt_reg_HTH_GntR"/>
</dbReference>
<dbReference type="EMBL" id="SNXS01000012">
    <property type="protein sequence ID" value="TDP61467.1"/>
    <property type="molecule type" value="Genomic_DNA"/>
</dbReference>
<dbReference type="GO" id="GO:0030170">
    <property type="term" value="F:pyridoxal phosphate binding"/>
    <property type="evidence" value="ECO:0007669"/>
    <property type="project" value="InterPro"/>
</dbReference>
<dbReference type="PANTHER" id="PTHR46577">
    <property type="entry name" value="HTH-TYPE TRANSCRIPTIONAL REGULATORY PROTEIN GABR"/>
    <property type="match status" value="1"/>
</dbReference>
<keyword evidence="8" id="KW-1185">Reference proteome</keyword>
<comment type="caution">
    <text evidence="7">The sequence shown here is derived from an EMBL/GenBank/DDBJ whole genome shotgun (WGS) entry which is preliminary data.</text>
</comment>
<dbReference type="Pfam" id="PF00392">
    <property type="entry name" value="GntR"/>
    <property type="match status" value="1"/>
</dbReference>
<accession>A0A4R6QHA4</accession>
<sequence>MSKPLPRSLPRYRALAATLTEELRAGRLRPGAQLPSVRQLCADHGASLATVTHALHRLEDAGLIEARPRRGFFVRASAVAPKKAPATDAIALAGRRKRLLALATTQADCLSLGHLAMDDGLLPLAALKRLLMQQLKRDASVLATRNCHGTAGLREQLAQRSRALGCSFDGDGIVVTQGETESLELCLRLLTQPGDLVAVASPAPFRSLEIIVSLGLQVLEIPASGDQGLSVPALTFALQHHRVAACVIEPSFASADGSLMSDEAKQQLAALVAQHQIPLIECDLMGELYRGNQRPRPVKAFDQADRVLYCGSFACLTGPGFSVGYVVAGRHHLQLQAARSVHGELLHALTDATLAAFMASGAFEPHLRRLRRLLAAQLAAHHEAVVAHFPPGTRVSIGQGGYVLWVELPGGLDACALLEQARHRGYTFVPGAVFTTDARFDHCLRLTAGHPLDEARARGIRTLGEIAARMLEGQPARPT</sequence>
<dbReference type="SUPFAM" id="SSF46785">
    <property type="entry name" value="Winged helix' DNA-binding domain"/>
    <property type="match status" value="1"/>
</dbReference>
<evidence type="ECO:0000256" key="5">
    <source>
        <dbReference type="ARBA" id="ARBA00023163"/>
    </source>
</evidence>
<gene>
    <name evidence="7" type="ORF">DES47_11216</name>
</gene>
<evidence type="ECO:0000256" key="4">
    <source>
        <dbReference type="ARBA" id="ARBA00023125"/>
    </source>
</evidence>
<protein>
    <submittedName>
        <fullName evidence="7">GntR family transcriptional regulator</fullName>
    </submittedName>
</protein>
<keyword evidence="5" id="KW-0804">Transcription</keyword>
<evidence type="ECO:0000259" key="6">
    <source>
        <dbReference type="PROSITE" id="PS50949"/>
    </source>
</evidence>
<keyword evidence="4" id="KW-0238">DNA-binding</keyword>
<comment type="similarity">
    <text evidence="1">In the C-terminal section; belongs to the class-I pyridoxal-phosphate-dependent aminotransferase family.</text>
</comment>
<dbReference type="InterPro" id="IPR036388">
    <property type="entry name" value="WH-like_DNA-bd_sf"/>
</dbReference>
<dbReference type="Gene3D" id="3.90.1150.10">
    <property type="entry name" value="Aspartate Aminotransferase, domain 1"/>
    <property type="match status" value="1"/>
</dbReference>
<evidence type="ECO:0000256" key="2">
    <source>
        <dbReference type="ARBA" id="ARBA00022898"/>
    </source>
</evidence>
<dbReference type="CDD" id="cd00609">
    <property type="entry name" value="AAT_like"/>
    <property type="match status" value="1"/>
</dbReference>
<keyword evidence="3" id="KW-0805">Transcription regulation</keyword>
<dbReference type="InterPro" id="IPR036390">
    <property type="entry name" value="WH_DNA-bd_sf"/>
</dbReference>
<dbReference type="PROSITE" id="PS50949">
    <property type="entry name" value="HTH_GNTR"/>
    <property type="match status" value="1"/>
</dbReference>
<dbReference type="GO" id="GO:0003677">
    <property type="term" value="F:DNA binding"/>
    <property type="evidence" value="ECO:0007669"/>
    <property type="project" value="UniProtKB-KW"/>
</dbReference>
<dbReference type="InterPro" id="IPR015422">
    <property type="entry name" value="PyrdxlP-dep_Trfase_small"/>
</dbReference>
<dbReference type="InterPro" id="IPR051446">
    <property type="entry name" value="HTH_trans_reg/aminotransferase"/>
</dbReference>
<dbReference type="InterPro" id="IPR015421">
    <property type="entry name" value="PyrdxlP-dep_Trfase_major"/>
</dbReference>
<dbReference type="Gene3D" id="3.40.640.10">
    <property type="entry name" value="Type I PLP-dependent aspartate aminotransferase-like (Major domain)"/>
    <property type="match status" value="1"/>
</dbReference>
<keyword evidence="2" id="KW-0663">Pyridoxal phosphate</keyword>
<reference evidence="7 8" key="1">
    <citation type="submission" date="2019-03" db="EMBL/GenBank/DDBJ databases">
        <title>Genomic Encyclopedia of Type Strains, Phase IV (KMG-IV): sequencing the most valuable type-strain genomes for metagenomic binning, comparative biology and taxonomic classification.</title>
        <authorList>
            <person name="Goeker M."/>
        </authorList>
    </citation>
    <scope>NUCLEOTIDE SEQUENCE [LARGE SCALE GENOMIC DNA]</scope>
    <source>
        <strain evidence="7 8">DSM 16998</strain>
    </source>
</reference>
<evidence type="ECO:0000256" key="3">
    <source>
        <dbReference type="ARBA" id="ARBA00023015"/>
    </source>
</evidence>
<dbReference type="Pfam" id="PF00155">
    <property type="entry name" value="Aminotran_1_2"/>
    <property type="match status" value="1"/>
</dbReference>
<dbReference type="SMART" id="SM00345">
    <property type="entry name" value="HTH_GNTR"/>
    <property type="match status" value="1"/>
</dbReference>
<dbReference type="CDD" id="cd07377">
    <property type="entry name" value="WHTH_GntR"/>
    <property type="match status" value="1"/>
</dbReference>
<dbReference type="Gene3D" id="1.10.10.10">
    <property type="entry name" value="Winged helix-like DNA-binding domain superfamily/Winged helix DNA-binding domain"/>
    <property type="match status" value="1"/>
</dbReference>
<dbReference type="InterPro" id="IPR004839">
    <property type="entry name" value="Aminotransferase_I/II_large"/>
</dbReference>
<dbReference type="GO" id="GO:0003700">
    <property type="term" value="F:DNA-binding transcription factor activity"/>
    <property type="evidence" value="ECO:0007669"/>
    <property type="project" value="InterPro"/>
</dbReference>
<dbReference type="AlphaFoldDB" id="A0A4R6QHA4"/>
<evidence type="ECO:0000313" key="7">
    <source>
        <dbReference type="EMBL" id="TDP61467.1"/>
    </source>
</evidence>
<dbReference type="SUPFAM" id="SSF53383">
    <property type="entry name" value="PLP-dependent transferases"/>
    <property type="match status" value="1"/>
</dbReference>
<evidence type="ECO:0000256" key="1">
    <source>
        <dbReference type="ARBA" id="ARBA00005384"/>
    </source>
</evidence>
<name>A0A4R6QHA4_9BURK</name>
<dbReference type="PANTHER" id="PTHR46577:SF2">
    <property type="entry name" value="TRANSCRIPTIONAL REGULATORY PROTEIN"/>
    <property type="match status" value="1"/>
</dbReference>
<dbReference type="InParanoid" id="A0A4R6QHA4"/>
<organism evidence="7 8">
    <name type="scientific">Roseateles toxinivorans</name>
    <dbReference type="NCBI Taxonomy" id="270368"/>
    <lineage>
        <taxon>Bacteria</taxon>
        <taxon>Pseudomonadati</taxon>
        <taxon>Pseudomonadota</taxon>
        <taxon>Betaproteobacteria</taxon>
        <taxon>Burkholderiales</taxon>
        <taxon>Sphaerotilaceae</taxon>
        <taxon>Roseateles</taxon>
    </lineage>
</organism>
<dbReference type="InterPro" id="IPR015424">
    <property type="entry name" value="PyrdxlP-dep_Trfase"/>
</dbReference>
<feature type="domain" description="HTH gntR-type" evidence="6">
    <location>
        <begin position="9"/>
        <end position="77"/>
    </location>
</feature>